<gene>
    <name evidence="1" type="ORF">AVEN_105654_1</name>
</gene>
<dbReference type="EMBL" id="BGPR01014996">
    <property type="protein sequence ID" value="GBN67600.1"/>
    <property type="molecule type" value="Genomic_DNA"/>
</dbReference>
<sequence length="94" mass="10207">MFSSFLFPMLSIPPVKGVLPHEPGLQSSFYDACVDCFAYHKQAITQPALASGSMNQHRPLTSSGTVASQISKKLLGKVTISLSIGCPRKHLRFT</sequence>
<evidence type="ECO:0000313" key="1">
    <source>
        <dbReference type="EMBL" id="GBN67600.1"/>
    </source>
</evidence>
<accession>A0A4Y2QWM9</accession>
<proteinExistence type="predicted"/>
<dbReference type="AlphaFoldDB" id="A0A4Y2QWM9"/>
<organism evidence="1 2">
    <name type="scientific">Araneus ventricosus</name>
    <name type="common">Orbweaver spider</name>
    <name type="synonym">Epeira ventricosa</name>
    <dbReference type="NCBI Taxonomy" id="182803"/>
    <lineage>
        <taxon>Eukaryota</taxon>
        <taxon>Metazoa</taxon>
        <taxon>Ecdysozoa</taxon>
        <taxon>Arthropoda</taxon>
        <taxon>Chelicerata</taxon>
        <taxon>Arachnida</taxon>
        <taxon>Araneae</taxon>
        <taxon>Araneomorphae</taxon>
        <taxon>Entelegynae</taxon>
        <taxon>Araneoidea</taxon>
        <taxon>Araneidae</taxon>
        <taxon>Araneus</taxon>
    </lineage>
</organism>
<comment type="caution">
    <text evidence="1">The sequence shown here is derived from an EMBL/GenBank/DDBJ whole genome shotgun (WGS) entry which is preliminary data.</text>
</comment>
<keyword evidence="2" id="KW-1185">Reference proteome</keyword>
<protein>
    <submittedName>
        <fullName evidence="1">Uncharacterized protein</fullName>
    </submittedName>
</protein>
<name>A0A4Y2QWM9_ARAVE</name>
<dbReference type="Proteomes" id="UP000499080">
    <property type="component" value="Unassembled WGS sequence"/>
</dbReference>
<reference evidence="1 2" key="1">
    <citation type="journal article" date="2019" name="Sci. Rep.">
        <title>Orb-weaving spider Araneus ventricosus genome elucidates the spidroin gene catalogue.</title>
        <authorList>
            <person name="Kono N."/>
            <person name="Nakamura H."/>
            <person name="Ohtoshi R."/>
            <person name="Moran D.A.P."/>
            <person name="Shinohara A."/>
            <person name="Yoshida Y."/>
            <person name="Fujiwara M."/>
            <person name="Mori M."/>
            <person name="Tomita M."/>
            <person name="Arakawa K."/>
        </authorList>
    </citation>
    <scope>NUCLEOTIDE SEQUENCE [LARGE SCALE GENOMIC DNA]</scope>
</reference>
<evidence type="ECO:0000313" key="2">
    <source>
        <dbReference type="Proteomes" id="UP000499080"/>
    </source>
</evidence>